<protein>
    <recommendedName>
        <fullName evidence="2">BHLH domain-containing protein</fullName>
    </recommendedName>
</protein>
<dbReference type="InterPro" id="IPR036638">
    <property type="entry name" value="HLH_DNA-bd_sf"/>
</dbReference>
<name>A0ABR4QIY6_9CEST</name>
<accession>A0ABR4QIY6</accession>
<feature type="region of interest" description="Disordered" evidence="1">
    <location>
        <begin position="250"/>
        <end position="308"/>
    </location>
</feature>
<feature type="compositionally biased region" description="Low complexity" evidence="1">
    <location>
        <begin position="263"/>
        <end position="285"/>
    </location>
</feature>
<dbReference type="SUPFAM" id="SSF47459">
    <property type="entry name" value="HLH, helix-loop-helix DNA-binding domain"/>
    <property type="match status" value="1"/>
</dbReference>
<evidence type="ECO:0000313" key="3">
    <source>
        <dbReference type="EMBL" id="KAL5109507.1"/>
    </source>
</evidence>
<dbReference type="InterPro" id="IPR043790">
    <property type="entry name" value="DUF5732"/>
</dbReference>
<sequence>MNPDRTFLPPTGYSTSISPVLQRQQQAYQPVFVIPISAPSTAPEPIIVDLSNNTQQSVPPIAPKLDAAVSSFSGAATGKRSLPLLDDREMRRKVKKQDMERRRRACISDKLSALHGLAVSLVGEKPQQRSRQRMEITDILNQCVSVLERLSELVKSEPELQLKLRCLEPPLAGEPPKEQRRGRQSSTSVLKEKVMEEEKENESPHTSAFTPVGRHRMATTSTPLTASLLLSAPPRQPRKCSLVAGCRKRESTDSGLDCPAPPSAESTTAPSSTTLSTSTSSYSLPEETRVLKRPRKSSLSDIWRPYRD</sequence>
<dbReference type="Gene3D" id="4.10.280.10">
    <property type="entry name" value="Helix-loop-helix DNA-binding domain"/>
    <property type="match status" value="1"/>
</dbReference>
<dbReference type="Pfam" id="PF19003">
    <property type="entry name" value="DUF5732"/>
    <property type="match status" value="1"/>
</dbReference>
<dbReference type="EMBL" id="JAKROA010000003">
    <property type="protein sequence ID" value="KAL5109507.1"/>
    <property type="molecule type" value="Genomic_DNA"/>
</dbReference>
<evidence type="ECO:0000256" key="1">
    <source>
        <dbReference type="SAM" id="MobiDB-lite"/>
    </source>
</evidence>
<proteinExistence type="predicted"/>
<dbReference type="PROSITE" id="PS50888">
    <property type="entry name" value="BHLH"/>
    <property type="match status" value="1"/>
</dbReference>
<evidence type="ECO:0000313" key="4">
    <source>
        <dbReference type="Proteomes" id="UP001651158"/>
    </source>
</evidence>
<gene>
    <name evidence="3" type="ORF">TcWFU_009798</name>
</gene>
<reference evidence="3 4" key="1">
    <citation type="journal article" date="2022" name="Front. Cell. Infect. Microbiol.">
        <title>The Genomes of Two Strains of Taenia crassiceps the Animal Model for the Study of Human Cysticercosis.</title>
        <authorList>
            <person name="Bobes R.J."/>
            <person name="Estrada K."/>
            <person name="Rios-Valencia D.G."/>
            <person name="Calderon-Gallegos A."/>
            <person name="de la Torre P."/>
            <person name="Carrero J.C."/>
            <person name="Sanchez-Flores A."/>
            <person name="Laclette J.P."/>
        </authorList>
    </citation>
    <scope>NUCLEOTIDE SEQUENCE [LARGE SCALE GENOMIC DNA]</scope>
    <source>
        <strain evidence="3">WFUcys</strain>
    </source>
</reference>
<evidence type="ECO:0000259" key="2">
    <source>
        <dbReference type="PROSITE" id="PS50888"/>
    </source>
</evidence>
<feature type="region of interest" description="Disordered" evidence="1">
    <location>
        <begin position="169"/>
        <end position="215"/>
    </location>
</feature>
<dbReference type="Proteomes" id="UP001651158">
    <property type="component" value="Unassembled WGS sequence"/>
</dbReference>
<keyword evidence="4" id="KW-1185">Reference proteome</keyword>
<comment type="caution">
    <text evidence="3">The sequence shown here is derived from an EMBL/GenBank/DDBJ whole genome shotgun (WGS) entry which is preliminary data.</text>
</comment>
<organism evidence="3 4">
    <name type="scientific">Taenia crassiceps</name>
    <dbReference type="NCBI Taxonomy" id="6207"/>
    <lineage>
        <taxon>Eukaryota</taxon>
        <taxon>Metazoa</taxon>
        <taxon>Spiralia</taxon>
        <taxon>Lophotrochozoa</taxon>
        <taxon>Platyhelminthes</taxon>
        <taxon>Cestoda</taxon>
        <taxon>Eucestoda</taxon>
        <taxon>Cyclophyllidea</taxon>
        <taxon>Taeniidae</taxon>
        <taxon>Taenia</taxon>
    </lineage>
</organism>
<dbReference type="InterPro" id="IPR011598">
    <property type="entry name" value="bHLH_dom"/>
</dbReference>
<feature type="domain" description="BHLH" evidence="2">
    <location>
        <begin position="91"/>
        <end position="150"/>
    </location>
</feature>